<dbReference type="InterPro" id="IPR023378">
    <property type="entry name" value="YheA/YmcA-like_dom_sf"/>
</dbReference>
<reference evidence="3" key="1">
    <citation type="submission" date="2016-08" db="EMBL/GenBank/DDBJ databases">
        <authorList>
            <person name="Holder M.E."/>
            <person name="Ajami N.J."/>
            <person name="Petrosino J.F."/>
        </authorList>
    </citation>
    <scope>NUCLEOTIDE SEQUENCE [LARGE SCALE GENOMIC DNA]</scope>
    <source>
        <strain evidence="3">F0677</strain>
    </source>
</reference>
<dbReference type="InterPro" id="IPR010368">
    <property type="entry name" value="Com_YlbF"/>
</dbReference>
<reference evidence="1" key="2">
    <citation type="submission" date="2016-08" db="EMBL/GenBank/DDBJ databases">
        <authorList>
            <person name="Seilhamer J.J."/>
        </authorList>
    </citation>
    <scope>NUCLEOTIDE SEQUENCE [LARGE SCALE GENOMIC DNA]</scope>
    <source>
        <strain evidence="1">F0677</strain>
    </source>
</reference>
<keyword evidence="4" id="KW-1185">Reference proteome</keyword>
<dbReference type="STRING" id="39950.BCB69_04630"/>
<dbReference type="EMBL" id="CP017037">
    <property type="protein sequence ID" value="AOH39295.1"/>
    <property type="molecule type" value="Genomic_DNA"/>
</dbReference>
<proteinExistence type="predicted"/>
<sequence>MNIYDEAHTLAKSLKESDELNRLKQAEEVLKKDEEAKKIAVDYLLEQEKIQYMTAMGEKTEDSYKKLQEMAVLVSNNSIAQEYVQAFIRWNQLISDVHKIVMEAMTGEGMELLKEAVGRK</sequence>
<evidence type="ECO:0000313" key="3">
    <source>
        <dbReference type="Proteomes" id="UP000094757"/>
    </source>
</evidence>
<dbReference type="RefSeq" id="WP_069177142.1">
    <property type="nucleotide sequence ID" value="NZ_CP017037.1"/>
</dbReference>
<dbReference type="EMBL" id="QWKU01000001">
    <property type="protein sequence ID" value="RID94808.1"/>
    <property type="molecule type" value="Genomic_DNA"/>
</dbReference>
<gene>
    <name evidence="1" type="ORF">BCB69_04630</name>
    <name evidence="2" type="ORF">DX915_04770</name>
</gene>
<reference evidence="2 4" key="3">
    <citation type="submission" date="2018-08" db="EMBL/GenBank/DDBJ databases">
        <title>Draft genome sequence of Dialister pneumosintes KCOM 1685.</title>
        <authorList>
            <person name="Kook J.-K."/>
            <person name="Park S.-N."/>
            <person name="Lim Y.K."/>
        </authorList>
    </citation>
    <scope>NUCLEOTIDE SEQUENCE [LARGE SCALE GENOMIC DNA]</scope>
    <source>
        <strain evidence="2 4">KCOM 1685</strain>
    </source>
</reference>
<evidence type="ECO:0000313" key="1">
    <source>
        <dbReference type="EMBL" id="AOH39295.1"/>
    </source>
</evidence>
<dbReference type="Gene3D" id="1.20.1500.10">
    <property type="entry name" value="YheA/YmcA-like"/>
    <property type="match status" value="1"/>
</dbReference>
<name>A0A1B3WEE1_9FIRM</name>
<dbReference type="Pfam" id="PF06133">
    <property type="entry name" value="Com_YlbF"/>
    <property type="match status" value="1"/>
</dbReference>
<organism evidence="1 3">
    <name type="scientific">Dialister pneumosintes</name>
    <dbReference type="NCBI Taxonomy" id="39950"/>
    <lineage>
        <taxon>Bacteria</taxon>
        <taxon>Bacillati</taxon>
        <taxon>Bacillota</taxon>
        <taxon>Negativicutes</taxon>
        <taxon>Veillonellales</taxon>
        <taxon>Veillonellaceae</taxon>
        <taxon>Dialister</taxon>
    </lineage>
</organism>
<evidence type="ECO:0000313" key="4">
    <source>
        <dbReference type="Proteomes" id="UP000266262"/>
    </source>
</evidence>
<dbReference type="KEGG" id="dpn:BCB69_04630"/>
<dbReference type="SUPFAM" id="SSF158622">
    <property type="entry name" value="YheA/YmcA-like"/>
    <property type="match status" value="1"/>
</dbReference>
<dbReference type="Proteomes" id="UP000094757">
    <property type="component" value="Chromosome"/>
</dbReference>
<accession>A0A1B3WEE1</accession>
<dbReference type="OrthoDB" id="9811402at2"/>
<evidence type="ECO:0000313" key="2">
    <source>
        <dbReference type="EMBL" id="RID94808.1"/>
    </source>
</evidence>
<dbReference type="Proteomes" id="UP000266262">
    <property type="component" value="Unassembled WGS sequence"/>
</dbReference>
<protein>
    <submittedName>
        <fullName evidence="1">Uncharacterized protein</fullName>
    </submittedName>
</protein>
<dbReference type="AlphaFoldDB" id="A0A1B3WEE1"/>